<accession>A0A4S2FXS9</accession>
<dbReference type="RefSeq" id="WP_135993186.1">
    <property type="nucleotide sequence ID" value="NZ_SRYD01000024.1"/>
</dbReference>
<organism evidence="1 2">
    <name type="scientific">Muribaculum intestinale</name>
    <dbReference type="NCBI Taxonomy" id="1796646"/>
    <lineage>
        <taxon>Bacteria</taxon>
        <taxon>Pseudomonadati</taxon>
        <taxon>Bacteroidota</taxon>
        <taxon>Bacteroidia</taxon>
        <taxon>Bacteroidales</taxon>
        <taxon>Muribaculaceae</taxon>
        <taxon>Muribaculum</taxon>
    </lineage>
</organism>
<dbReference type="EMBL" id="SRYD01000024">
    <property type="protein sequence ID" value="TGY74206.1"/>
    <property type="molecule type" value="Genomic_DNA"/>
</dbReference>
<dbReference type="Proteomes" id="UP000306630">
    <property type="component" value="Unassembled WGS sequence"/>
</dbReference>
<name>A0A4S2FXS9_9BACT</name>
<reference evidence="1 2" key="1">
    <citation type="submission" date="2019-04" db="EMBL/GenBank/DDBJ databases">
        <title>Microbes associate with the intestines of laboratory mice.</title>
        <authorList>
            <person name="Navarre W."/>
            <person name="Wong E."/>
            <person name="Huang K."/>
            <person name="Tropini C."/>
            <person name="Ng K."/>
            <person name="Yu B."/>
        </authorList>
    </citation>
    <scope>NUCLEOTIDE SEQUENCE [LARGE SCALE GENOMIC DNA]</scope>
    <source>
        <strain evidence="1 2">NM06_A21</strain>
    </source>
</reference>
<sequence>MKNLKLNDKVTVFDQSGVITDVVDETREPYLYGVTFDATQKTYVIEEAHIKLAEDNRPITERIKTFEDAVAALGEAHPLVQHYKQYEQQMNGNFVDMTDITAYLKMRIIVAALNEGWEPKFEKGEWRYAPWFSLVTEEGFNEMDDEEKATVCRVVGRSSSDAYAGGGIACAYADNASSDAYSYSAARLAFKTRELAEYAGKQFIEIWRDFIFA</sequence>
<comment type="caution">
    <text evidence="1">The sequence shown here is derived from an EMBL/GenBank/DDBJ whole genome shotgun (WGS) entry which is preliminary data.</text>
</comment>
<proteinExistence type="predicted"/>
<gene>
    <name evidence="1" type="ORF">E5333_07210</name>
</gene>
<evidence type="ECO:0000313" key="1">
    <source>
        <dbReference type="EMBL" id="TGY74206.1"/>
    </source>
</evidence>
<protein>
    <submittedName>
        <fullName evidence="1">Uncharacterized protein</fullName>
    </submittedName>
</protein>
<evidence type="ECO:0000313" key="2">
    <source>
        <dbReference type="Proteomes" id="UP000306630"/>
    </source>
</evidence>
<dbReference type="AlphaFoldDB" id="A0A4S2FXS9"/>